<protein>
    <submittedName>
        <fullName evidence="1">Uncharacterized protein</fullName>
    </submittedName>
</protein>
<reference evidence="1" key="1">
    <citation type="submission" date="2021-01" db="EMBL/GenBank/DDBJ databases">
        <authorList>
            <person name="Corre E."/>
            <person name="Pelletier E."/>
            <person name="Niang G."/>
            <person name="Scheremetjew M."/>
            <person name="Finn R."/>
            <person name="Kale V."/>
            <person name="Holt S."/>
            <person name="Cochrane G."/>
            <person name="Meng A."/>
            <person name="Brown T."/>
            <person name="Cohen L."/>
        </authorList>
    </citation>
    <scope>NUCLEOTIDE SEQUENCE</scope>
    <source>
        <strain evidence="1">CCMP 769</strain>
    </source>
</reference>
<proteinExistence type="predicted"/>
<sequence length="363" mass="41195">MMTMRDAALGFVPSVSFRRRESFWPCTVDGSIPSWGPAPFHISCKPVSSVVQGGEGKWFTDPELVSGESKPADDDYETPEEVLLLQIDGVESLRALSNDISEWLRLVIFSGVMFPMDPAVVIDVGEEVILRYFSNVEKQIPISQLVMRVVQAEDLISGSPTTHLQVYRQRTKYPEDLFHELPISGWRSVLRKLISHLKESRGGENVLVLYRAQYLRLGRARAERSTLPDSRSSKRMFIARVPRSQERTAHVLAQELLDWGMGLQFSSEGSWLSLRPLPPFSVFPTDKGLEILFQPGSDMRSKLRLQVEVESVGADVLILASSSKPRHYSPRQMSERLQRHLKDRYPVARFEFPQSGRGRPARD</sequence>
<accession>A0A7S2Z9Z2</accession>
<dbReference type="EMBL" id="HBHW01000969">
    <property type="protein sequence ID" value="CAE0032848.1"/>
    <property type="molecule type" value="Transcribed_RNA"/>
</dbReference>
<organism evidence="1">
    <name type="scientific">Rhodosorus marinus</name>
    <dbReference type="NCBI Taxonomy" id="101924"/>
    <lineage>
        <taxon>Eukaryota</taxon>
        <taxon>Rhodophyta</taxon>
        <taxon>Stylonematophyceae</taxon>
        <taxon>Stylonematales</taxon>
        <taxon>Stylonemataceae</taxon>
        <taxon>Rhodosorus</taxon>
    </lineage>
</organism>
<evidence type="ECO:0000313" key="1">
    <source>
        <dbReference type="EMBL" id="CAE0032848.1"/>
    </source>
</evidence>
<dbReference type="AlphaFoldDB" id="A0A7S2Z9Z2"/>
<name>A0A7S2Z9Z2_9RHOD</name>
<gene>
    <name evidence="1" type="ORF">RMAR00112_LOCUS788</name>
</gene>